<dbReference type="GO" id="GO:0003677">
    <property type="term" value="F:DNA binding"/>
    <property type="evidence" value="ECO:0007669"/>
    <property type="project" value="InterPro"/>
</dbReference>
<organism evidence="3 4">
    <name type="scientific">Roseibium aquae</name>
    <dbReference type="NCBI Taxonomy" id="1323746"/>
    <lineage>
        <taxon>Bacteria</taxon>
        <taxon>Pseudomonadati</taxon>
        <taxon>Pseudomonadota</taxon>
        <taxon>Alphaproteobacteria</taxon>
        <taxon>Hyphomicrobiales</taxon>
        <taxon>Stappiaceae</taxon>
        <taxon>Roseibium</taxon>
    </lineage>
</organism>
<feature type="region of interest" description="Disordered" evidence="1">
    <location>
        <begin position="99"/>
        <end position="123"/>
    </location>
</feature>
<evidence type="ECO:0000259" key="2">
    <source>
        <dbReference type="PROSITE" id="PS50943"/>
    </source>
</evidence>
<feature type="compositionally biased region" description="Polar residues" evidence="1">
    <location>
        <begin position="99"/>
        <end position="108"/>
    </location>
</feature>
<dbReference type="CDD" id="cd00093">
    <property type="entry name" value="HTH_XRE"/>
    <property type="match status" value="1"/>
</dbReference>
<protein>
    <submittedName>
        <fullName evidence="3">Transcriptional regulator</fullName>
    </submittedName>
</protein>
<dbReference type="Proteomes" id="UP000605148">
    <property type="component" value="Unassembled WGS sequence"/>
</dbReference>
<feature type="compositionally biased region" description="Basic residues" evidence="1">
    <location>
        <begin position="111"/>
        <end position="123"/>
    </location>
</feature>
<dbReference type="EMBL" id="BMFA01000028">
    <property type="protein sequence ID" value="GGB64151.1"/>
    <property type="molecule type" value="Genomic_DNA"/>
</dbReference>
<reference evidence="3" key="2">
    <citation type="submission" date="2020-09" db="EMBL/GenBank/DDBJ databases">
        <authorList>
            <person name="Sun Q."/>
            <person name="Zhou Y."/>
        </authorList>
    </citation>
    <scope>NUCLEOTIDE SEQUENCE</scope>
    <source>
        <strain evidence="3">CGMCC 1.12426</strain>
    </source>
</reference>
<dbReference type="SUPFAM" id="SSF47413">
    <property type="entry name" value="lambda repressor-like DNA-binding domains"/>
    <property type="match status" value="1"/>
</dbReference>
<evidence type="ECO:0000313" key="4">
    <source>
        <dbReference type="Proteomes" id="UP000605148"/>
    </source>
</evidence>
<evidence type="ECO:0000313" key="3">
    <source>
        <dbReference type="EMBL" id="GGB64151.1"/>
    </source>
</evidence>
<dbReference type="Pfam" id="PF01381">
    <property type="entry name" value="HTH_3"/>
    <property type="match status" value="1"/>
</dbReference>
<sequence>MATTLKTMMDRLPAERRERVKARAEELIAEELTLRDLRKARDLTQERMAEMLDIGQDSISRLEQRSDLLLSTLRSYVSAMGGSLELVARFPDRPAVTLSGLTGLSSGDTKPKRKSKVLKQARV</sequence>
<feature type="domain" description="HTH cro/C1-type" evidence="2">
    <location>
        <begin position="34"/>
        <end position="87"/>
    </location>
</feature>
<dbReference type="Gene3D" id="1.10.260.40">
    <property type="entry name" value="lambda repressor-like DNA-binding domains"/>
    <property type="match status" value="1"/>
</dbReference>
<dbReference type="InterPro" id="IPR001387">
    <property type="entry name" value="Cro/C1-type_HTH"/>
</dbReference>
<dbReference type="OrthoDB" id="9797478at2"/>
<name>A0A916TP61_9HYPH</name>
<reference evidence="3" key="1">
    <citation type="journal article" date="2014" name="Int. J. Syst. Evol. Microbiol.">
        <title>Complete genome sequence of Corynebacterium casei LMG S-19264T (=DSM 44701T), isolated from a smear-ripened cheese.</title>
        <authorList>
            <consortium name="US DOE Joint Genome Institute (JGI-PGF)"/>
            <person name="Walter F."/>
            <person name="Albersmeier A."/>
            <person name="Kalinowski J."/>
            <person name="Ruckert C."/>
        </authorList>
    </citation>
    <scope>NUCLEOTIDE SEQUENCE</scope>
    <source>
        <strain evidence="3">CGMCC 1.12426</strain>
    </source>
</reference>
<accession>A0A916TP61</accession>
<dbReference type="PROSITE" id="PS50943">
    <property type="entry name" value="HTH_CROC1"/>
    <property type="match status" value="1"/>
</dbReference>
<evidence type="ECO:0000256" key="1">
    <source>
        <dbReference type="SAM" id="MobiDB-lite"/>
    </source>
</evidence>
<dbReference type="SMART" id="SM00530">
    <property type="entry name" value="HTH_XRE"/>
    <property type="match status" value="1"/>
</dbReference>
<gene>
    <name evidence="3" type="ORF">GCM10011316_39970</name>
</gene>
<proteinExistence type="predicted"/>
<dbReference type="InterPro" id="IPR010982">
    <property type="entry name" value="Lambda_DNA-bd_dom_sf"/>
</dbReference>
<comment type="caution">
    <text evidence="3">The sequence shown here is derived from an EMBL/GenBank/DDBJ whole genome shotgun (WGS) entry which is preliminary data.</text>
</comment>
<dbReference type="AlphaFoldDB" id="A0A916TP61"/>
<keyword evidence="4" id="KW-1185">Reference proteome</keyword>